<keyword evidence="5" id="KW-1185">Reference proteome</keyword>
<reference evidence="5" key="1">
    <citation type="journal article" date="2006" name="PLoS Biol.">
        <title>Macronuclear genome sequence of the ciliate Tetrahymena thermophila, a model eukaryote.</title>
        <authorList>
            <person name="Eisen J.A."/>
            <person name="Coyne R.S."/>
            <person name="Wu M."/>
            <person name="Wu D."/>
            <person name="Thiagarajan M."/>
            <person name="Wortman J.R."/>
            <person name="Badger J.H."/>
            <person name="Ren Q."/>
            <person name="Amedeo P."/>
            <person name="Jones K.M."/>
            <person name="Tallon L.J."/>
            <person name="Delcher A.L."/>
            <person name="Salzberg S.L."/>
            <person name="Silva J.C."/>
            <person name="Haas B.J."/>
            <person name="Majoros W.H."/>
            <person name="Farzad M."/>
            <person name="Carlton J.M."/>
            <person name="Smith R.K. Jr."/>
            <person name="Garg J."/>
            <person name="Pearlman R.E."/>
            <person name="Karrer K.M."/>
            <person name="Sun L."/>
            <person name="Manning G."/>
            <person name="Elde N.C."/>
            <person name="Turkewitz A.P."/>
            <person name="Asai D.J."/>
            <person name="Wilkes D.E."/>
            <person name="Wang Y."/>
            <person name="Cai H."/>
            <person name="Collins K."/>
            <person name="Stewart B.A."/>
            <person name="Lee S.R."/>
            <person name="Wilamowska K."/>
            <person name="Weinberg Z."/>
            <person name="Ruzzo W.L."/>
            <person name="Wloga D."/>
            <person name="Gaertig J."/>
            <person name="Frankel J."/>
            <person name="Tsao C.-C."/>
            <person name="Gorovsky M.A."/>
            <person name="Keeling P.J."/>
            <person name="Waller R.F."/>
            <person name="Patron N.J."/>
            <person name="Cherry J.M."/>
            <person name="Stover N.A."/>
            <person name="Krieger C.J."/>
            <person name="del Toro C."/>
            <person name="Ryder H.F."/>
            <person name="Williamson S.C."/>
            <person name="Barbeau R.A."/>
            <person name="Hamilton E.P."/>
            <person name="Orias E."/>
        </authorList>
    </citation>
    <scope>NUCLEOTIDE SEQUENCE [LARGE SCALE GENOMIC DNA]</scope>
    <source>
        <strain evidence="5">SB210</strain>
    </source>
</reference>
<dbReference type="STRING" id="312017.Q22HI3"/>
<protein>
    <submittedName>
        <fullName evidence="4">MFS transporter</fullName>
    </submittedName>
</protein>
<feature type="transmembrane region" description="Helical" evidence="3">
    <location>
        <begin position="136"/>
        <end position="158"/>
    </location>
</feature>
<dbReference type="RefSeq" id="XP_001032381.2">
    <property type="nucleotide sequence ID" value="XM_001032381.2"/>
</dbReference>
<feature type="compositionally biased region" description="Acidic residues" evidence="2">
    <location>
        <begin position="575"/>
        <end position="584"/>
    </location>
</feature>
<dbReference type="InParanoid" id="Q22HI3"/>
<feature type="transmembrane region" description="Helical" evidence="3">
    <location>
        <begin position="420"/>
        <end position="438"/>
    </location>
</feature>
<dbReference type="GO" id="GO:0008643">
    <property type="term" value="P:carbohydrate transport"/>
    <property type="evidence" value="ECO:0007669"/>
    <property type="project" value="InterPro"/>
</dbReference>
<dbReference type="PANTHER" id="PTHR11328:SF28">
    <property type="entry name" value="MAJOR FACILITATOR SUPERFAMILY DOMAIN-CONTAINING PROTEIN 12"/>
    <property type="match status" value="1"/>
</dbReference>
<dbReference type="AlphaFoldDB" id="Q22HI3"/>
<dbReference type="OrthoDB" id="1730117at2759"/>
<name>Q22HI3_TETTS</name>
<accession>Q22HI3</accession>
<gene>
    <name evidence="4" type="ORF">TTHERM_00637200</name>
</gene>
<sequence>MGSRTPKKEFAFEDDDVIENNSYSIKSKQNYKKKQITQKTTKSTNREYKNCAKLSKIPEQYGEDQSQSSAAEKQRAAKMKEYISSLIDQPQQLRYDSLNTIQEWAYSVGHFMNDLTAACWFNYLLYWLKQVLQFQYASWSMLSGQIFDAISTPLVGYLSDKTNTRFGKRMPWYIIGTVLVLIGFLPVFHCFIPGKIWLSLDDNNSLKAFYYIFFPSLFNVGWAAVQISHMSLVPSLTVSRKRRDSLNNKRNTFTFIANLIVLISALILFQTVPDSLIDFELLGCIVIAIGCLTQLFFIVCINEKKLTQECDKCTNNIKKILSSASLALPQRETQIFDRERGKVISVNECLSYDEDNPDHEEQHKSWKQWLKEREFYHYAFVYMGCRLYCNIISTMINFYLVYVLRIATEEEISDSTPMEIALIPLLLFISSVLMSSTLDQLYQKIGKRKVFSIGAVLMIVSSTFLTFVDVETGYLMYPIAILIGCSQVMLLNTGITLISDVIGLKGKSGAFVFGAYSFMDKISTGIALFFISESPYFKSESFIRWVTVLVPLISGLFAWLLVMTGSIKDNLSETQESEESDSEDSQYIIPKKNPRISSLSADNEDEENEDSFEKNKNFQQFIENIKKEFAN</sequence>
<dbReference type="GO" id="GO:0005886">
    <property type="term" value="C:plasma membrane"/>
    <property type="evidence" value="ECO:0007669"/>
    <property type="project" value="TreeGrafter"/>
</dbReference>
<feature type="transmembrane region" description="Helical" evidence="3">
    <location>
        <begin position="208"/>
        <end position="232"/>
    </location>
</feature>
<evidence type="ECO:0000313" key="4">
    <source>
        <dbReference type="EMBL" id="EAR84718.2"/>
    </source>
</evidence>
<dbReference type="SUPFAM" id="SSF103473">
    <property type="entry name" value="MFS general substrate transporter"/>
    <property type="match status" value="1"/>
</dbReference>
<keyword evidence="3" id="KW-0472">Membrane</keyword>
<dbReference type="KEGG" id="tet:TTHERM_00637200"/>
<comment type="similarity">
    <text evidence="1">Belongs to the major facilitator superfamily.</text>
</comment>
<dbReference type="EMBL" id="GG662588">
    <property type="protein sequence ID" value="EAR84718.2"/>
    <property type="molecule type" value="Genomic_DNA"/>
</dbReference>
<evidence type="ECO:0000256" key="3">
    <source>
        <dbReference type="SAM" id="Phobius"/>
    </source>
</evidence>
<proteinExistence type="inferred from homology"/>
<dbReference type="Pfam" id="PF13347">
    <property type="entry name" value="MFS_2"/>
    <property type="match status" value="2"/>
</dbReference>
<evidence type="ECO:0000256" key="1">
    <source>
        <dbReference type="ARBA" id="ARBA00008335"/>
    </source>
</evidence>
<feature type="transmembrane region" description="Helical" evidence="3">
    <location>
        <begin position="510"/>
        <end position="530"/>
    </location>
</feature>
<dbReference type="Gene3D" id="1.20.1250.20">
    <property type="entry name" value="MFS general substrate transporter like domains"/>
    <property type="match status" value="2"/>
</dbReference>
<feature type="transmembrane region" description="Helical" evidence="3">
    <location>
        <begin position="279"/>
        <end position="301"/>
    </location>
</feature>
<keyword evidence="3" id="KW-1133">Transmembrane helix</keyword>
<dbReference type="HOGENOM" id="CLU_030068_1_1_1"/>
<dbReference type="InterPro" id="IPR036259">
    <property type="entry name" value="MFS_trans_sf"/>
</dbReference>
<feature type="transmembrane region" description="Helical" evidence="3">
    <location>
        <begin position="375"/>
        <end position="400"/>
    </location>
</feature>
<dbReference type="eggNOG" id="KOG4830">
    <property type="taxonomic scope" value="Eukaryota"/>
</dbReference>
<dbReference type="PANTHER" id="PTHR11328">
    <property type="entry name" value="MAJOR FACILITATOR SUPERFAMILY DOMAIN-CONTAINING PROTEIN"/>
    <property type="match status" value="1"/>
</dbReference>
<organism evidence="4 5">
    <name type="scientific">Tetrahymena thermophila (strain SB210)</name>
    <dbReference type="NCBI Taxonomy" id="312017"/>
    <lineage>
        <taxon>Eukaryota</taxon>
        <taxon>Sar</taxon>
        <taxon>Alveolata</taxon>
        <taxon>Ciliophora</taxon>
        <taxon>Intramacronucleata</taxon>
        <taxon>Oligohymenophorea</taxon>
        <taxon>Hymenostomatida</taxon>
        <taxon>Tetrahymenina</taxon>
        <taxon>Tetrahymenidae</taxon>
        <taxon>Tetrahymena</taxon>
    </lineage>
</organism>
<keyword evidence="3" id="KW-0812">Transmembrane</keyword>
<feature type="transmembrane region" description="Helical" evidence="3">
    <location>
        <begin position="253"/>
        <end position="273"/>
    </location>
</feature>
<feature type="transmembrane region" description="Helical" evidence="3">
    <location>
        <begin position="170"/>
        <end position="188"/>
    </location>
</feature>
<evidence type="ECO:0000256" key="2">
    <source>
        <dbReference type="SAM" id="MobiDB-lite"/>
    </source>
</evidence>
<dbReference type="GO" id="GO:0015293">
    <property type="term" value="F:symporter activity"/>
    <property type="evidence" value="ECO:0007669"/>
    <property type="project" value="InterPro"/>
</dbReference>
<feature type="transmembrane region" description="Helical" evidence="3">
    <location>
        <begin position="542"/>
        <end position="562"/>
    </location>
</feature>
<evidence type="ECO:0000313" key="5">
    <source>
        <dbReference type="Proteomes" id="UP000009168"/>
    </source>
</evidence>
<feature type="transmembrane region" description="Helical" evidence="3">
    <location>
        <begin position="474"/>
        <end position="498"/>
    </location>
</feature>
<dbReference type="GeneID" id="7846575"/>
<feature type="transmembrane region" description="Helical" evidence="3">
    <location>
        <begin position="450"/>
        <end position="468"/>
    </location>
</feature>
<dbReference type="InterPro" id="IPR039672">
    <property type="entry name" value="MFS_2"/>
</dbReference>
<dbReference type="Proteomes" id="UP000009168">
    <property type="component" value="Unassembled WGS sequence"/>
</dbReference>
<feature type="transmembrane region" description="Helical" evidence="3">
    <location>
        <begin position="104"/>
        <end position="124"/>
    </location>
</feature>
<feature type="region of interest" description="Disordered" evidence="2">
    <location>
        <begin position="572"/>
        <end position="615"/>
    </location>
</feature>